<evidence type="ECO:0000313" key="3">
    <source>
        <dbReference type="Proteomes" id="UP001295794"/>
    </source>
</evidence>
<dbReference type="SUPFAM" id="SSF52540">
    <property type="entry name" value="P-loop containing nucleoside triphosphate hydrolases"/>
    <property type="match status" value="1"/>
</dbReference>
<protein>
    <submittedName>
        <fullName evidence="2">Uncharacterized protein</fullName>
    </submittedName>
</protein>
<name>A0AAD2JVP2_9AGAR</name>
<reference evidence="2" key="1">
    <citation type="submission" date="2023-11" db="EMBL/GenBank/DDBJ databases">
        <authorList>
            <person name="De Vega J J."/>
            <person name="De Vega J J."/>
        </authorList>
    </citation>
    <scope>NUCLEOTIDE SEQUENCE</scope>
</reference>
<gene>
    <name evidence="2" type="ORF">MYCIT1_LOCUS4650</name>
</gene>
<evidence type="ECO:0000256" key="1">
    <source>
        <dbReference type="SAM" id="MobiDB-lite"/>
    </source>
</evidence>
<feature type="compositionally biased region" description="Basic and acidic residues" evidence="1">
    <location>
        <begin position="21"/>
        <end position="32"/>
    </location>
</feature>
<evidence type="ECO:0000313" key="2">
    <source>
        <dbReference type="EMBL" id="CAK5264462.1"/>
    </source>
</evidence>
<feature type="region of interest" description="Disordered" evidence="1">
    <location>
        <begin position="196"/>
        <end position="215"/>
    </location>
</feature>
<organism evidence="2 3">
    <name type="scientific">Mycena citricolor</name>
    <dbReference type="NCBI Taxonomy" id="2018698"/>
    <lineage>
        <taxon>Eukaryota</taxon>
        <taxon>Fungi</taxon>
        <taxon>Dikarya</taxon>
        <taxon>Basidiomycota</taxon>
        <taxon>Agaricomycotina</taxon>
        <taxon>Agaricomycetes</taxon>
        <taxon>Agaricomycetidae</taxon>
        <taxon>Agaricales</taxon>
        <taxon>Marasmiineae</taxon>
        <taxon>Mycenaceae</taxon>
        <taxon>Mycena</taxon>
    </lineage>
</organism>
<dbReference type="EMBL" id="CAVNYO010000057">
    <property type="protein sequence ID" value="CAK5264462.1"/>
    <property type="molecule type" value="Genomic_DNA"/>
</dbReference>
<comment type="caution">
    <text evidence="2">The sequence shown here is derived from an EMBL/GenBank/DDBJ whole genome shotgun (WGS) entry which is preliminary data.</text>
</comment>
<proteinExistence type="predicted"/>
<feature type="region of interest" description="Disordered" evidence="1">
    <location>
        <begin position="1"/>
        <end position="32"/>
    </location>
</feature>
<sequence length="848" mass="94063">MNNKNDTDTNLLSIRQAESSDSGHDGMDEHGEGLTKDALVREIQAFVASSATRLADVLEDRFAADPGDAPPQVRLWTRRARKLAKLKVPTYRYCLVGRTGSGKSTLTNCLLDALVVPSSAAVSAGMLLLQESAPYRSAQGACTSVSTEIKYHESETLEAVVAFCSKREWKQHVTELLNDMSVTAIPTVTFGALTRTGRRAESEEEKGHDSPADKARETLRSVHPSYVYDPLVPISTAVATLMKEPVIREHVGKSISLTESATADLRDQVYPVLALLSQLLILFKLKIYLSAEGNPDTPKLWPLVDKVTIKGNFDVLSTGAVLVDIPGHGDSDDVRNKCAEQAVKDSNTSGVILVTDSRRAQDDRDTFDFLRKLLSQIIVDGRSVEEFIIFAATGSDNSIMDGEVTLSAEAQKKIAAIDSVGFPDALSCAGTPVPQDNREKIQKLLQDRSLIKSTEDAPRLPVFVTGGQDYLKLSGIVSENPSIFTDVHQTKIPLLRKHLYDTADEMRTKWGADCLERLATLAEDMREYFTTTDSPVHNVDVDQKEELLTHIKALRRRNEKELKSVLSGIKDELHRVQDCLEMAVNKAVFAAPGVVRTFGLNIHWSSYRAMMRKRGFHGLYNLNRSLTVHIFEHIKSTWNVALNHRVPLILREAVEETIMGNTQDCVEAIAESLKEEAVLTRILPEFQSLLREMLVQALDVLSDAQRVCTRSFVDTVRTEMGPEYEAAMQIKGRGSLVQMKASNEWYLRDYGEAVFGAINISVDRVLHEALAKIGQQINSDLDDLAQDLQAIVTDPASVMSSDDDEETRSLILEQVDLILKSSIMKNLDYSAKTEYESDCDWGRSGIHE</sequence>
<accession>A0AAD2JVP2</accession>
<dbReference type="Proteomes" id="UP001295794">
    <property type="component" value="Unassembled WGS sequence"/>
</dbReference>
<dbReference type="PANTHER" id="PTHR36681">
    <property type="entry name" value="NUCLEAR GTPASE, GERMINAL CENTER-ASSOCIATED, TANDEM DUPLICATE 3"/>
    <property type="match status" value="1"/>
</dbReference>
<dbReference type="InterPro" id="IPR027417">
    <property type="entry name" value="P-loop_NTPase"/>
</dbReference>
<feature type="compositionally biased region" description="Polar residues" evidence="1">
    <location>
        <begin position="1"/>
        <end position="20"/>
    </location>
</feature>
<feature type="compositionally biased region" description="Basic and acidic residues" evidence="1">
    <location>
        <begin position="198"/>
        <end position="215"/>
    </location>
</feature>
<dbReference type="AlphaFoldDB" id="A0AAD2JVP2"/>
<dbReference type="PANTHER" id="PTHR36681:SF3">
    <property type="entry name" value="NUCLEAR GTPASE, GERMINAL CENTER-ASSOCIATED, TANDEM DUPLICATE 3"/>
    <property type="match status" value="1"/>
</dbReference>
<dbReference type="Gene3D" id="3.40.50.300">
    <property type="entry name" value="P-loop containing nucleotide triphosphate hydrolases"/>
    <property type="match status" value="1"/>
</dbReference>
<keyword evidence="3" id="KW-1185">Reference proteome</keyword>